<sequence length="272" mass="31599">MRIKYEILQLKWLVILAIFLIWCWRQRASFVYQAAVYEEDRTYNVWDIVFDQVMNPFAMLWLLLPIWLVLSLRTIIELGETTVLIRVRNDRAWLGLVVKKLSVPLVILLMLWGLAIGSTTAGMSFEGGWSEFTTSEHWLNFFTHSFAAEGWAQPTAIAAQFLLLALFLQMLTVWLATAWIYTEKSWAVSLLAAGLMIGCLIAYHKQSHFPEWQWASIINWMLLLNARHTFGTFWPAFVGSPLLMLGCVGLIDLRRNRIIFAGLFRIKRRLLR</sequence>
<comment type="caution">
    <text evidence="3">The sequence shown here is derived from an EMBL/GenBank/DDBJ whole genome shotgun (WGS) entry which is preliminary data.</text>
</comment>
<feature type="transmembrane region" description="Helical" evidence="1">
    <location>
        <begin position="232"/>
        <end position="251"/>
    </location>
</feature>
<reference evidence="4" key="1">
    <citation type="journal article" date="2019" name="Int. J. Syst. Evol. Microbiol.">
        <title>The Global Catalogue of Microorganisms (GCM) 10K type strain sequencing project: providing services to taxonomists for standard genome sequencing and annotation.</title>
        <authorList>
            <consortium name="The Broad Institute Genomics Platform"/>
            <consortium name="The Broad Institute Genome Sequencing Center for Infectious Disease"/>
            <person name="Wu L."/>
            <person name="Ma J."/>
        </authorList>
    </citation>
    <scope>NUCLEOTIDE SEQUENCE [LARGE SCALE GENOMIC DNA]</scope>
    <source>
        <strain evidence="4">CCM 8702</strain>
    </source>
</reference>
<accession>A0ABQ1ZS59</accession>
<feature type="transmembrane region" description="Helical" evidence="1">
    <location>
        <begin position="157"/>
        <end position="179"/>
    </location>
</feature>
<evidence type="ECO:0000313" key="4">
    <source>
        <dbReference type="Proteomes" id="UP000605427"/>
    </source>
</evidence>
<evidence type="ECO:0000259" key="2">
    <source>
        <dbReference type="PROSITE" id="PS01159"/>
    </source>
</evidence>
<feature type="domain" description="WW" evidence="2">
    <location>
        <begin position="129"/>
        <end position="154"/>
    </location>
</feature>
<organism evidence="3 4">
    <name type="scientific">Saccharibacillus endophyticus</name>
    <dbReference type="NCBI Taxonomy" id="2060666"/>
    <lineage>
        <taxon>Bacteria</taxon>
        <taxon>Bacillati</taxon>
        <taxon>Bacillota</taxon>
        <taxon>Bacilli</taxon>
        <taxon>Bacillales</taxon>
        <taxon>Paenibacillaceae</taxon>
        <taxon>Saccharibacillus</taxon>
    </lineage>
</organism>
<name>A0ABQ1ZS59_9BACL</name>
<keyword evidence="4" id="KW-1185">Reference proteome</keyword>
<evidence type="ECO:0000256" key="1">
    <source>
        <dbReference type="SAM" id="Phobius"/>
    </source>
</evidence>
<dbReference type="PROSITE" id="PS01159">
    <property type="entry name" value="WW_DOMAIN_1"/>
    <property type="match status" value="1"/>
</dbReference>
<gene>
    <name evidence="3" type="ORF">GCM10007362_12110</name>
</gene>
<feature type="transmembrane region" description="Helical" evidence="1">
    <location>
        <begin position="186"/>
        <end position="204"/>
    </location>
</feature>
<dbReference type="EMBL" id="BMDD01000001">
    <property type="protein sequence ID" value="GGH73195.1"/>
    <property type="molecule type" value="Genomic_DNA"/>
</dbReference>
<dbReference type="InterPro" id="IPR001202">
    <property type="entry name" value="WW_dom"/>
</dbReference>
<keyword evidence="1" id="KW-0472">Membrane</keyword>
<keyword evidence="1" id="KW-0812">Transmembrane</keyword>
<dbReference type="Proteomes" id="UP000605427">
    <property type="component" value="Unassembled WGS sequence"/>
</dbReference>
<dbReference type="RefSeq" id="WP_172246944.1">
    <property type="nucleotide sequence ID" value="NZ_BMDD01000001.1"/>
</dbReference>
<proteinExistence type="predicted"/>
<feature type="transmembrane region" description="Helical" evidence="1">
    <location>
        <begin position="97"/>
        <end position="116"/>
    </location>
</feature>
<evidence type="ECO:0000313" key="3">
    <source>
        <dbReference type="EMBL" id="GGH73195.1"/>
    </source>
</evidence>
<protein>
    <recommendedName>
        <fullName evidence="2">WW domain-containing protein</fullName>
    </recommendedName>
</protein>
<keyword evidence="1" id="KW-1133">Transmembrane helix</keyword>
<feature type="transmembrane region" description="Helical" evidence="1">
    <location>
        <begin position="57"/>
        <end position="76"/>
    </location>
</feature>